<gene>
    <name evidence="2" type="ORF">EI16_09725</name>
</gene>
<dbReference type="RefSeq" id="WP_029912865.1">
    <property type="nucleotide sequence ID" value="NZ_AP020335.1"/>
</dbReference>
<comment type="caution">
    <text evidence="2">The sequence shown here is derived from an EMBL/GenBank/DDBJ whole genome shotgun (WGS) entry which is preliminary data.</text>
</comment>
<evidence type="ECO:0000313" key="2">
    <source>
        <dbReference type="EMBL" id="KDN96528.1"/>
    </source>
</evidence>
<name>A0A066ZRT7_HYDMR</name>
<protein>
    <recommendedName>
        <fullName evidence="1">Helix-turn-helix domain-containing protein</fullName>
    </recommendedName>
</protein>
<proteinExistence type="predicted"/>
<evidence type="ECO:0000259" key="1">
    <source>
        <dbReference type="Pfam" id="PF12728"/>
    </source>
</evidence>
<reference evidence="2 3" key="1">
    <citation type="submission" date="2014-04" db="EMBL/GenBank/DDBJ databases">
        <title>Draft genome sequence of Hydrogenovibrio marinus MH-110, a model organism for aerobic H2 metabolism.</title>
        <authorList>
            <person name="Cha H.J."/>
            <person name="Jo B.H."/>
            <person name="Hwang B.H."/>
        </authorList>
    </citation>
    <scope>NUCLEOTIDE SEQUENCE [LARGE SCALE GENOMIC DNA]</scope>
    <source>
        <strain evidence="2 3">MH-110</strain>
    </source>
</reference>
<dbReference type="AlphaFoldDB" id="A0A066ZRT7"/>
<dbReference type="EMBL" id="JMIU01000001">
    <property type="protein sequence ID" value="KDN96528.1"/>
    <property type="molecule type" value="Genomic_DNA"/>
</dbReference>
<dbReference type="InterPro" id="IPR041657">
    <property type="entry name" value="HTH_17"/>
</dbReference>
<keyword evidence="3" id="KW-1185">Reference proteome</keyword>
<sequence length="73" mass="8084">MAFDGFLTSKEAAEFLGCAEITLRAARVSGVLFGLPAPAFKKLGRRVYYSIEELEAWVLQIKNLPDHVNTLTV</sequence>
<dbReference type="Pfam" id="PF12728">
    <property type="entry name" value="HTH_17"/>
    <property type="match status" value="1"/>
</dbReference>
<dbReference type="SUPFAM" id="SSF46955">
    <property type="entry name" value="Putative DNA-binding domain"/>
    <property type="match status" value="1"/>
</dbReference>
<accession>A0A066ZRT7</accession>
<feature type="domain" description="Helix-turn-helix" evidence="1">
    <location>
        <begin position="6"/>
        <end position="59"/>
    </location>
</feature>
<dbReference type="Proteomes" id="UP000027341">
    <property type="component" value="Unassembled WGS sequence"/>
</dbReference>
<dbReference type="InterPro" id="IPR009061">
    <property type="entry name" value="DNA-bd_dom_put_sf"/>
</dbReference>
<organism evidence="2 3">
    <name type="scientific">Hydrogenovibrio marinus</name>
    <dbReference type="NCBI Taxonomy" id="28885"/>
    <lineage>
        <taxon>Bacteria</taxon>
        <taxon>Pseudomonadati</taxon>
        <taxon>Pseudomonadota</taxon>
        <taxon>Gammaproteobacteria</taxon>
        <taxon>Thiotrichales</taxon>
        <taxon>Piscirickettsiaceae</taxon>
        <taxon>Hydrogenovibrio</taxon>
    </lineage>
</organism>
<evidence type="ECO:0000313" key="3">
    <source>
        <dbReference type="Proteomes" id="UP000027341"/>
    </source>
</evidence>
<dbReference type="STRING" id="28885.EI16_09725"/>